<accession>S8FV71</accession>
<dbReference type="PANTHER" id="PTHR23148">
    <property type="entry name" value="SERINE/ARGININE REGULATED NUCLEAR MATRIX PROTEIN"/>
    <property type="match status" value="1"/>
</dbReference>
<gene>
    <name evidence="4" type="ORF">FOMPIDRAFT_1048148</name>
</gene>
<feature type="compositionally biased region" description="Polar residues" evidence="2">
    <location>
        <begin position="326"/>
        <end position="341"/>
    </location>
</feature>
<dbReference type="InterPro" id="IPR052225">
    <property type="entry name" value="Ser/Arg_repetitive_matrix"/>
</dbReference>
<dbReference type="PROSITE" id="PS51025">
    <property type="entry name" value="PWI"/>
    <property type="match status" value="1"/>
</dbReference>
<dbReference type="HOGENOM" id="CLU_032410_5_2_1"/>
<sequence length="352" mass="39099">MADAGFFKGTSADQDRRFSDKELKLLKTMKFPPEFEKKVDMRKVNLSVIRPWVVKKIVELVGFEDEVVVEYAMGLLEDDSQPTPDPRKMQINLTGFLTKHTVEFMSSLWKLLLEAQESPAGVPQTFVEEKKAEMRQARMGDTRALEERDRRARLDEIREGERGARMNGRGRVIADGVDVAAAAGHLVDVQRPDRRLPARPRRAAGGRPRARLPVRVARVLAPGPHLPGACALRLVDAPHPVRRLAVRVPHLAARCHAARPAVVPGRPHTPLRLGTVTGASGNAVLAALQHEDGGSPRPHNLVREALRIASSAEENQAESESHWRQIASQARRGQTTKCRSQPKQDAEQELHS</sequence>
<dbReference type="GO" id="GO:0006397">
    <property type="term" value="P:mRNA processing"/>
    <property type="evidence" value="ECO:0007669"/>
    <property type="project" value="UniProtKB-KW"/>
</dbReference>
<dbReference type="Gene3D" id="1.20.1390.10">
    <property type="entry name" value="PWI domain"/>
    <property type="match status" value="1"/>
</dbReference>
<feature type="compositionally biased region" description="Basic and acidic residues" evidence="2">
    <location>
        <begin position="342"/>
        <end position="352"/>
    </location>
</feature>
<feature type="region of interest" description="Disordered" evidence="2">
    <location>
        <begin position="312"/>
        <end position="352"/>
    </location>
</feature>
<dbReference type="Pfam" id="PF01480">
    <property type="entry name" value="PWI"/>
    <property type="match status" value="1"/>
</dbReference>
<evidence type="ECO:0000259" key="3">
    <source>
        <dbReference type="PROSITE" id="PS51025"/>
    </source>
</evidence>
<evidence type="ECO:0000313" key="5">
    <source>
        <dbReference type="Proteomes" id="UP000015241"/>
    </source>
</evidence>
<dbReference type="Proteomes" id="UP000015241">
    <property type="component" value="Unassembled WGS sequence"/>
</dbReference>
<name>S8FV71_FOMSC</name>
<protein>
    <recommendedName>
        <fullName evidence="3">PWI domain-containing protein</fullName>
    </recommendedName>
</protein>
<dbReference type="STRING" id="743788.S8FV71"/>
<keyword evidence="1" id="KW-0507">mRNA processing</keyword>
<dbReference type="InterPro" id="IPR036483">
    <property type="entry name" value="PWI_dom_sf"/>
</dbReference>
<dbReference type="OrthoDB" id="163257at2759"/>
<proteinExistence type="predicted"/>
<evidence type="ECO:0000313" key="4">
    <source>
        <dbReference type="EMBL" id="EPT02135.1"/>
    </source>
</evidence>
<dbReference type="SUPFAM" id="SSF101233">
    <property type="entry name" value="PWI domain"/>
    <property type="match status" value="1"/>
</dbReference>
<keyword evidence="5" id="KW-1185">Reference proteome</keyword>
<dbReference type="SMART" id="SM00311">
    <property type="entry name" value="PWI"/>
    <property type="match status" value="1"/>
</dbReference>
<dbReference type="InParanoid" id="S8FV71"/>
<dbReference type="GO" id="GO:0048024">
    <property type="term" value="P:regulation of mRNA splicing, via spliceosome"/>
    <property type="evidence" value="ECO:0007669"/>
    <property type="project" value="TreeGrafter"/>
</dbReference>
<dbReference type="GO" id="GO:0005681">
    <property type="term" value="C:spliceosomal complex"/>
    <property type="evidence" value="ECO:0007669"/>
    <property type="project" value="TreeGrafter"/>
</dbReference>
<dbReference type="AlphaFoldDB" id="S8FV71"/>
<dbReference type="PANTHER" id="PTHR23148:SF0">
    <property type="entry name" value="SERINE_ARGININE REPETITIVE MATRIX PROTEIN 1"/>
    <property type="match status" value="1"/>
</dbReference>
<evidence type="ECO:0000256" key="2">
    <source>
        <dbReference type="SAM" id="MobiDB-lite"/>
    </source>
</evidence>
<dbReference type="EMBL" id="KE504137">
    <property type="protein sequence ID" value="EPT02135.1"/>
    <property type="molecule type" value="Genomic_DNA"/>
</dbReference>
<dbReference type="GO" id="GO:0003723">
    <property type="term" value="F:RNA binding"/>
    <property type="evidence" value="ECO:0007669"/>
    <property type="project" value="TreeGrafter"/>
</dbReference>
<dbReference type="eggNOG" id="KOG2146">
    <property type="taxonomic scope" value="Eukaryota"/>
</dbReference>
<evidence type="ECO:0000256" key="1">
    <source>
        <dbReference type="ARBA" id="ARBA00022664"/>
    </source>
</evidence>
<feature type="domain" description="PWI" evidence="3">
    <location>
        <begin position="28"/>
        <end position="129"/>
    </location>
</feature>
<organism evidence="4 5">
    <name type="scientific">Fomitopsis schrenkii</name>
    <name type="common">Brown rot fungus</name>
    <dbReference type="NCBI Taxonomy" id="2126942"/>
    <lineage>
        <taxon>Eukaryota</taxon>
        <taxon>Fungi</taxon>
        <taxon>Dikarya</taxon>
        <taxon>Basidiomycota</taxon>
        <taxon>Agaricomycotina</taxon>
        <taxon>Agaricomycetes</taxon>
        <taxon>Polyporales</taxon>
        <taxon>Fomitopsis</taxon>
    </lineage>
</organism>
<dbReference type="InterPro" id="IPR002483">
    <property type="entry name" value="PWI_dom"/>
</dbReference>
<reference evidence="4 5" key="1">
    <citation type="journal article" date="2012" name="Science">
        <title>The Paleozoic origin of enzymatic lignin decomposition reconstructed from 31 fungal genomes.</title>
        <authorList>
            <person name="Floudas D."/>
            <person name="Binder M."/>
            <person name="Riley R."/>
            <person name="Barry K."/>
            <person name="Blanchette R.A."/>
            <person name="Henrissat B."/>
            <person name="Martinez A.T."/>
            <person name="Otillar R."/>
            <person name="Spatafora J.W."/>
            <person name="Yadav J.S."/>
            <person name="Aerts A."/>
            <person name="Benoit I."/>
            <person name="Boyd A."/>
            <person name="Carlson A."/>
            <person name="Copeland A."/>
            <person name="Coutinho P.M."/>
            <person name="de Vries R.P."/>
            <person name="Ferreira P."/>
            <person name="Findley K."/>
            <person name="Foster B."/>
            <person name="Gaskell J."/>
            <person name="Glotzer D."/>
            <person name="Gorecki P."/>
            <person name="Heitman J."/>
            <person name="Hesse C."/>
            <person name="Hori C."/>
            <person name="Igarashi K."/>
            <person name="Jurgens J.A."/>
            <person name="Kallen N."/>
            <person name="Kersten P."/>
            <person name="Kohler A."/>
            <person name="Kuees U."/>
            <person name="Kumar T.K.A."/>
            <person name="Kuo A."/>
            <person name="LaButti K."/>
            <person name="Larrondo L.F."/>
            <person name="Lindquist E."/>
            <person name="Ling A."/>
            <person name="Lombard V."/>
            <person name="Lucas S."/>
            <person name="Lundell T."/>
            <person name="Martin R."/>
            <person name="McLaughlin D.J."/>
            <person name="Morgenstern I."/>
            <person name="Morin E."/>
            <person name="Murat C."/>
            <person name="Nagy L.G."/>
            <person name="Nolan M."/>
            <person name="Ohm R.A."/>
            <person name="Patyshakuliyeva A."/>
            <person name="Rokas A."/>
            <person name="Ruiz-Duenas F.J."/>
            <person name="Sabat G."/>
            <person name="Salamov A."/>
            <person name="Samejima M."/>
            <person name="Schmutz J."/>
            <person name="Slot J.C."/>
            <person name="St John F."/>
            <person name="Stenlid J."/>
            <person name="Sun H."/>
            <person name="Sun S."/>
            <person name="Syed K."/>
            <person name="Tsang A."/>
            <person name="Wiebenga A."/>
            <person name="Young D."/>
            <person name="Pisabarro A."/>
            <person name="Eastwood D.C."/>
            <person name="Martin F."/>
            <person name="Cullen D."/>
            <person name="Grigoriev I.V."/>
            <person name="Hibbett D.S."/>
        </authorList>
    </citation>
    <scope>NUCLEOTIDE SEQUENCE</scope>
    <source>
        <strain evidence="5">FP-58527</strain>
    </source>
</reference>